<comment type="subcellular location">
    <subcellularLocation>
        <location evidence="1 8">Nucleus</location>
    </subcellularLocation>
</comment>
<keyword evidence="5" id="KW-0677">Repeat</keyword>
<evidence type="ECO:0000256" key="6">
    <source>
        <dbReference type="ARBA" id="ARBA00023125"/>
    </source>
</evidence>
<dbReference type="InterPro" id="IPR022702">
    <property type="entry name" value="Cytosine_MeTrfase1_RFD"/>
</dbReference>
<dbReference type="CDD" id="cd04708">
    <property type="entry name" value="BAH_plantDCM_II"/>
    <property type="match status" value="1"/>
</dbReference>
<feature type="active site" evidence="9 10">
    <location>
        <position position="1204"/>
    </location>
</feature>
<accession>A0A835RKW8</accession>
<dbReference type="PANTHER" id="PTHR10629:SF52">
    <property type="entry name" value="DNA (CYTOSINE-5)-METHYLTRANSFERASE 1"/>
    <property type="match status" value="1"/>
</dbReference>
<dbReference type="Gene3D" id="3.40.50.150">
    <property type="entry name" value="Vaccinia Virus protein VP39"/>
    <property type="match status" value="1"/>
</dbReference>
<evidence type="ECO:0000313" key="14">
    <source>
        <dbReference type="Proteomes" id="UP000636800"/>
    </source>
</evidence>
<evidence type="ECO:0000256" key="1">
    <source>
        <dbReference type="ARBA" id="ARBA00004123"/>
    </source>
</evidence>
<dbReference type="PROSITE" id="PS51038">
    <property type="entry name" value="BAH"/>
    <property type="match status" value="2"/>
</dbReference>
<dbReference type="InterPro" id="IPR031303">
    <property type="entry name" value="C5_meth_CS"/>
</dbReference>
<evidence type="ECO:0000256" key="10">
    <source>
        <dbReference type="PROSITE-ProRule" id="PRU01016"/>
    </source>
</evidence>
<keyword evidence="6 8" id="KW-0238">DNA-binding</keyword>
<dbReference type="Gene3D" id="3.90.120.10">
    <property type="entry name" value="DNA Methylase, subunit A, domain 2"/>
    <property type="match status" value="2"/>
</dbReference>
<comment type="catalytic activity">
    <reaction evidence="8">
        <text>a 2'-deoxycytidine in DNA + S-adenosyl-L-methionine = a 5-methyl-2'-deoxycytidine in DNA + S-adenosyl-L-homocysteine + H(+)</text>
        <dbReference type="Rhea" id="RHEA:13681"/>
        <dbReference type="Rhea" id="RHEA-COMP:11369"/>
        <dbReference type="Rhea" id="RHEA-COMP:11370"/>
        <dbReference type="ChEBI" id="CHEBI:15378"/>
        <dbReference type="ChEBI" id="CHEBI:57856"/>
        <dbReference type="ChEBI" id="CHEBI:59789"/>
        <dbReference type="ChEBI" id="CHEBI:85452"/>
        <dbReference type="ChEBI" id="CHEBI:85454"/>
        <dbReference type="EC" id="2.1.1.37"/>
    </reaction>
</comment>
<dbReference type="GO" id="GO:0032259">
    <property type="term" value="P:methylation"/>
    <property type="evidence" value="ECO:0007669"/>
    <property type="project" value="UniProtKB-KW"/>
</dbReference>
<evidence type="ECO:0000256" key="7">
    <source>
        <dbReference type="ARBA" id="ARBA00023242"/>
    </source>
</evidence>
<dbReference type="PRINTS" id="PR00105">
    <property type="entry name" value="C5METTRFRASE"/>
</dbReference>
<feature type="domain" description="BAH" evidence="12">
    <location>
        <begin position="913"/>
        <end position="1053"/>
    </location>
</feature>
<evidence type="ECO:0000256" key="8">
    <source>
        <dbReference type="PIRNR" id="PIRNR037404"/>
    </source>
</evidence>
<proteinExistence type="inferred from homology"/>
<dbReference type="EMBL" id="JADCNL010000002">
    <property type="protein sequence ID" value="KAG0492388.1"/>
    <property type="molecule type" value="Genomic_DNA"/>
</dbReference>
<feature type="region of interest" description="Disordered" evidence="11">
    <location>
        <begin position="30"/>
        <end position="60"/>
    </location>
</feature>
<name>A0A835RKW8_VANPL</name>
<dbReference type="Gene3D" id="2.30.30.490">
    <property type="match status" value="2"/>
</dbReference>
<dbReference type="PANTHER" id="PTHR10629">
    <property type="entry name" value="CYTOSINE-SPECIFIC METHYLTRANSFERASE"/>
    <property type="match status" value="1"/>
</dbReference>
<keyword evidence="4 8" id="KW-0949">S-adenosyl-L-methionine</keyword>
<dbReference type="GO" id="GO:0044027">
    <property type="term" value="P:negative regulation of gene expression via chromosomal CpG island methylation"/>
    <property type="evidence" value="ECO:0007669"/>
    <property type="project" value="TreeGrafter"/>
</dbReference>
<dbReference type="InterPro" id="IPR029063">
    <property type="entry name" value="SAM-dependent_MTases_sf"/>
</dbReference>
<organism evidence="13 14">
    <name type="scientific">Vanilla planifolia</name>
    <name type="common">Vanilla</name>
    <dbReference type="NCBI Taxonomy" id="51239"/>
    <lineage>
        <taxon>Eukaryota</taxon>
        <taxon>Viridiplantae</taxon>
        <taxon>Streptophyta</taxon>
        <taxon>Embryophyta</taxon>
        <taxon>Tracheophyta</taxon>
        <taxon>Spermatophyta</taxon>
        <taxon>Magnoliopsida</taxon>
        <taxon>Liliopsida</taxon>
        <taxon>Asparagales</taxon>
        <taxon>Orchidaceae</taxon>
        <taxon>Vanilloideae</taxon>
        <taxon>Vanilleae</taxon>
        <taxon>Vanilla</taxon>
    </lineage>
</organism>
<dbReference type="PROSITE" id="PS00094">
    <property type="entry name" value="C5_MTASE_1"/>
    <property type="match status" value="1"/>
</dbReference>
<dbReference type="GO" id="GO:0005634">
    <property type="term" value="C:nucleus"/>
    <property type="evidence" value="ECO:0007669"/>
    <property type="project" value="UniProtKB-SubCell"/>
</dbReference>
<evidence type="ECO:0000256" key="2">
    <source>
        <dbReference type="ARBA" id="ARBA00022603"/>
    </source>
</evidence>
<dbReference type="Pfam" id="PF12047">
    <property type="entry name" value="DNMT1-RFD"/>
    <property type="match status" value="2"/>
</dbReference>
<evidence type="ECO:0000256" key="3">
    <source>
        <dbReference type="ARBA" id="ARBA00022679"/>
    </source>
</evidence>
<evidence type="ECO:0000313" key="13">
    <source>
        <dbReference type="EMBL" id="KAG0492388.1"/>
    </source>
</evidence>
<evidence type="ECO:0000256" key="9">
    <source>
        <dbReference type="PIRSR" id="PIRSR037404-1"/>
    </source>
</evidence>
<comment type="similarity">
    <text evidence="8 10">Belongs to the class I-like SAM-binding methyltransferase superfamily. C5-methyltransferase family.</text>
</comment>
<dbReference type="EC" id="2.1.1.37" evidence="8"/>
<dbReference type="InterPro" id="IPR001025">
    <property type="entry name" value="BAH_dom"/>
</dbReference>
<dbReference type="GO" id="GO:0003886">
    <property type="term" value="F:DNA (cytosine-5-)-methyltransferase activity"/>
    <property type="evidence" value="ECO:0007669"/>
    <property type="project" value="UniProtKB-UniRule"/>
</dbReference>
<dbReference type="FunFam" id="3.90.120.10:FF:000004">
    <property type="entry name" value="DNA (cytosine-5)-methyltransferase"/>
    <property type="match status" value="1"/>
</dbReference>
<dbReference type="GO" id="GO:0006346">
    <property type="term" value="P:DNA methylation-dependent constitutive heterochromatin formation"/>
    <property type="evidence" value="ECO:0007669"/>
    <property type="project" value="InterPro"/>
</dbReference>
<dbReference type="Pfam" id="PF00145">
    <property type="entry name" value="DNA_methylase"/>
    <property type="match status" value="1"/>
</dbReference>
<dbReference type="FunFam" id="3.40.50.150:FF:000128">
    <property type="entry name" value="DNA (cytosine-5)-methyltransferase"/>
    <property type="match status" value="1"/>
</dbReference>
<dbReference type="FunFam" id="3.90.120.10:FF:000002">
    <property type="entry name" value="DNA (cytosine-5)-methyltransferase"/>
    <property type="match status" value="1"/>
</dbReference>
<gene>
    <name evidence="13" type="ORF">HPP92_005786</name>
</gene>
<dbReference type="OrthoDB" id="421038at2759"/>
<comment type="caution">
    <text evidence="13">The sequence shown here is derived from an EMBL/GenBank/DDBJ whole genome shotgun (WGS) entry which is preliminary data.</text>
</comment>
<dbReference type="FunFam" id="3.40.50.150:FF:000108">
    <property type="entry name" value="DNA (cytosine-5)-methyltransferase"/>
    <property type="match status" value="1"/>
</dbReference>
<dbReference type="InterPro" id="IPR043151">
    <property type="entry name" value="BAH_sf"/>
</dbReference>
<evidence type="ECO:0000256" key="5">
    <source>
        <dbReference type="ARBA" id="ARBA00022737"/>
    </source>
</evidence>
<keyword evidence="3 8" id="KW-0808">Transferase</keyword>
<dbReference type="PIRSF" id="PIRSF037404">
    <property type="entry name" value="DNMT1"/>
    <property type="match status" value="1"/>
</dbReference>
<protein>
    <recommendedName>
        <fullName evidence="8">DNA (cytosine-5)-methyltransferase</fullName>
        <ecNumber evidence="8">2.1.1.37</ecNumber>
    </recommendedName>
</protein>
<reference evidence="13 14" key="1">
    <citation type="journal article" date="2020" name="Nat. Food">
        <title>A phased Vanilla planifolia genome enables genetic improvement of flavour and production.</title>
        <authorList>
            <person name="Hasing T."/>
            <person name="Tang H."/>
            <person name="Brym M."/>
            <person name="Khazi F."/>
            <person name="Huang T."/>
            <person name="Chambers A.H."/>
        </authorList>
    </citation>
    <scope>NUCLEOTIDE SEQUENCE [LARGE SCALE GENOMIC DNA]</scope>
    <source>
        <tissue evidence="13">Leaf</tissue>
    </source>
</reference>
<dbReference type="PROSITE" id="PS00095">
    <property type="entry name" value="C5_MTASE_2"/>
    <property type="match status" value="1"/>
</dbReference>
<sequence>MARKHGSTDSMVMKRKANGKCLLSNNQTKEFIDASDEAPREKENANITENGEQITVRKRPKRAASCSTFKEKNIRLSEKTSVIEVKESRTEEEEKDAVEITKLGAENLLPCRKLIDFVFHDADGKSQPFEVCEIDDIYITALIMPMDDSLEKEKERGVRCEGFGRIESWSISGYDEGTPIVWVITEIAEYECVKPAASYKRFFSHFYEKARICVEVYRKLSKTFGGNPDMNLEELLAGVVRSITGTTASYGSVNRDFVISLGEFIFNQLVGLDDEPNGNNVSLASVPALCALREECRSRGIREKVDGDLKIDERKSFEINEDEDEKLARLLQEEENWKLWQQRGRRPGNSQNIYIKISEAEIANDYPLPAYYKPTVDEMDEYIFFDSDSSIHYVDLPRRVLNNWSLYNSDSRLISLELLPMKPCAETDVLVFGSGNMREDDGSGFCIEVEPGQSSSGIWDSTDAEGVPVYLSAIKEWMIEFGSSMIFISIRTDVAWYRLGKPAKPYVPWYEPVLKTAKLAVSIITLLKEQTRASKLSFADVIKKVAAFDKENPGFISSNLAAVERYVVVHGQIILQQFAEYPDDTIRRCSFVTGLSIKMEEMRHTKLLMKKKVVVQKEENLNPSATMRPFMSKRKVMRATTTKLINRIWGEYYSSHFPDDFNEGTENILKGEELEEEQEEEHDEDEIEEQNAIVQEIIPRTSPSKRSTKSNSNMNEITWKGVSIGKMDSGEDLYKQAIVHGNVISIGAAVTIDVDQPGEDPAMFFVEFLYEGHDRTKMFHGRMLVKGHQTVLGNAANEREVFLTNDCTDFSLGDIKEQINVNILSLSWGHQYRKEHSDADKIDRAKADEKKRKGLNVDFFCKCLYWPERGAFFRLPFENLGLGSGVCNSCRQRESMECEFKKSSKDSFVLNKTEYYVHDFIYVRPEYFAEENVEHETFKASRNVGLRAYVICSITEINFSEGSRKQTPQSTLVKVRRFYRPEDVSTAKAHSADIREVYYSEDMHDLPIDMIAGKCSVMKKSEIPSLDLPIIVDHVFFCECSYDPAEGSLKQLPANSKFWTMVRRASNSVSKRNKGKEKCEEGKLVESHMWMNVPKEDRLATLDIFAGCGGLSEGLQQSGATYTKWAIEYEEAAGEAFNKNHPDAHMFIANCNVILRAIMAKCGDAEDCISTAEAAELAAKLDEEKLTNLPIPGEVDFINGGPPCQGFSGMNRFSHSTWSKVQCEMILAFLSFAEYFRPRFFLLENVRNFVSFNKGQTFRLTLASLLEMGYQVRFGILEAGAYGVSQSRKRAFIWAASPEETLPEWPEPMHVFASPELKIPLNGDMHYSAVRSTADGAPFRSITVRDTIGDLPPVENGASKTTMEYGSDPLSWFQKNIRGSSMVLSDHISKEMNELNLIRCKRIPKRPGADWRDLPDEKVKLSNGQLVDLIPWCLPNTALRHNQWKGLFGRLDWEGNFPTSITDPQPMGKVGMCFHPEQDRILTVRECARSQGFRDGYIFAGNIQNKHRQIGNAVPPPLAFALGRQLKEAVEAKHS</sequence>
<dbReference type="PROSITE" id="PS51679">
    <property type="entry name" value="SAM_MT_C5"/>
    <property type="match status" value="1"/>
</dbReference>
<keyword evidence="14" id="KW-1185">Reference proteome</keyword>
<dbReference type="Proteomes" id="UP000636800">
    <property type="component" value="Chromosome 2"/>
</dbReference>
<dbReference type="SUPFAM" id="SSF53335">
    <property type="entry name" value="S-adenosyl-L-methionine-dependent methyltransferases"/>
    <property type="match status" value="1"/>
</dbReference>
<dbReference type="InterPro" id="IPR050390">
    <property type="entry name" value="C5-Methyltransferase"/>
</dbReference>
<evidence type="ECO:0000256" key="11">
    <source>
        <dbReference type="SAM" id="MobiDB-lite"/>
    </source>
</evidence>
<keyword evidence="7 8" id="KW-0539">Nucleus</keyword>
<dbReference type="SMART" id="SM00439">
    <property type="entry name" value="BAH"/>
    <property type="match status" value="2"/>
</dbReference>
<dbReference type="Pfam" id="PF01426">
    <property type="entry name" value="BAH"/>
    <property type="match status" value="2"/>
</dbReference>
<keyword evidence="2 8" id="KW-0489">Methyltransferase</keyword>
<dbReference type="GO" id="GO:0003677">
    <property type="term" value="F:DNA binding"/>
    <property type="evidence" value="ECO:0007669"/>
    <property type="project" value="UniProtKB-KW"/>
</dbReference>
<dbReference type="InterPro" id="IPR018117">
    <property type="entry name" value="C5_DNA_meth_AS"/>
</dbReference>
<evidence type="ECO:0000256" key="4">
    <source>
        <dbReference type="ARBA" id="ARBA00022691"/>
    </source>
</evidence>
<evidence type="ECO:0000259" key="12">
    <source>
        <dbReference type="PROSITE" id="PS51038"/>
    </source>
</evidence>
<dbReference type="GO" id="GO:0003682">
    <property type="term" value="F:chromatin binding"/>
    <property type="evidence" value="ECO:0007669"/>
    <property type="project" value="UniProtKB-UniRule"/>
</dbReference>
<feature type="domain" description="BAH" evidence="12">
    <location>
        <begin position="742"/>
        <end position="876"/>
    </location>
</feature>
<dbReference type="InterPro" id="IPR001525">
    <property type="entry name" value="C5_MeTfrase"/>
</dbReference>